<evidence type="ECO:0000256" key="1">
    <source>
        <dbReference type="SAM" id="MobiDB-lite"/>
    </source>
</evidence>
<reference evidence="2 3" key="1">
    <citation type="journal article" date="2017" name="ISME J.">
        <title>Energy and carbon metabolisms in a deep terrestrial subsurface fluid microbial community.</title>
        <authorList>
            <person name="Momper L."/>
            <person name="Jungbluth S.P."/>
            <person name="Lee M.D."/>
            <person name="Amend J.P."/>
        </authorList>
    </citation>
    <scope>NUCLEOTIDE SEQUENCE [LARGE SCALE GENOMIC DNA]</scope>
    <source>
        <strain evidence="2">SURF_5</strain>
    </source>
</reference>
<dbReference type="Proteomes" id="UP000265882">
    <property type="component" value="Unassembled WGS sequence"/>
</dbReference>
<feature type="compositionally biased region" description="Basic residues" evidence="1">
    <location>
        <begin position="1"/>
        <end position="14"/>
    </location>
</feature>
<accession>A0A3A4NHP4</accession>
<gene>
    <name evidence="2" type="ORF">C4520_13995</name>
</gene>
<dbReference type="AlphaFoldDB" id="A0A3A4NHP4"/>
<protein>
    <submittedName>
        <fullName evidence="2">Uncharacterized protein</fullName>
    </submittedName>
</protein>
<evidence type="ECO:0000313" key="2">
    <source>
        <dbReference type="EMBL" id="RJP18702.1"/>
    </source>
</evidence>
<organism evidence="2 3">
    <name type="scientific">Abyssobacteria bacterium (strain SURF_5)</name>
    <dbReference type="NCBI Taxonomy" id="2093360"/>
    <lineage>
        <taxon>Bacteria</taxon>
        <taxon>Pseudomonadati</taxon>
        <taxon>Candidatus Hydrogenedentota</taxon>
        <taxon>Candidatus Abyssobacteria</taxon>
    </lineage>
</organism>
<sequence length="172" mass="19129">MRFFKWRHKPPAKRKKEETTPVTPAMPDFKMLFLSLPDIVKPTTVPTEDATAAAPSSKARVAAARCSAESEAKAATSREKVNMVHARIQTAIQKHKEIVWLLQADKEILHGSLNDLFKSLRNLENSNSCKGISVNYVSDGKLREISPLTEQDLAGLARKCETEKSQGRISSQ</sequence>
<proteinExistence type="predicted"/>
<dbReference type="EMBL" id="QZKU01000098">
    <property type="protein sequence ID" value="RJP18702.1"/>
    <property type="molecule type" value="Genomic_DNA"/>
</dbReference>
<name>A0A3A4NHP4_ABYX5</name>
<comment type="caution">
    <text evidence="2">The sequence shown here is derived from an EMBL/GenBank/DDBJ whole genome shotgun (WGS) entry which is preliminary data.</text>
</comment>
<evidence type="ECO:0000313" key="3">
    <source>
        <dbReference type="Proteomes" id="UP000265882"/>
    </source>
</evidence>
<feature type="region of interest" description="Disordered" evidence="1">
    <location>
        <begin position="1"/>
        <end position="22"/>
    </location>
</feature>